<dbReference type="GO" id="GO:0016765">
    <property type="term" value="F:transferase activity, transferring alkyl or aryl (other than methyl) groups"/>
    <property type="evidence" value="ECO:0007669"/>
    <property type="project" value="InterPro"/>
</dbReference>
<evidence type="ECO:0000256" key="3">
    <source>
        <dbReference type="ARBA" id="ARBA00022989"/>
    </source>
</evidence>
<dbReference type="GO" id="GO:0016020">
    <property type="term" value="C:membrane"/>
    <property type="evidence" value="ECO:0007669"/>
    <property type="project" value="UniProtKB-SubCell"/>
</dbReference>
<dbReference type="EMBL" id="LCTW02000345">
    <property type="protein sequence ID" value="KXX74509.1"/>
    <property type="molecule type" value="Genomic_DNA"/>
</dbReference>
<evidence type="ECO:0000256" key="4">
    <source>
        <dbReference type="ARBA" id="ARBA00023136"/>
    </source>
</evidence>
<feature type="transmembrane region" description="Helical" evidence="5">
    <location>
        <begin position="56"/>
        <end position="78"/>
    </location>
</feature>
<dbReference type="STRING" id="100816.A0A175VTJ9"/>
<keyword evidence="7" id="KW-1185">Reference proteome</keyword>
<evidence type="ECO:0000256" key="2">
    <source>
        <dbReference type="ARBA" id="ARBA00022692"/>
    </source>
</evidence>
<evidence type="ECO:0000313" key="6">
    <source>
        <dbReference type="EMBL" id="KXX74509.1"/>
    </source>
</evidence>
<comment type="subcellular location">
    <subcellularLocation>
        <location evidence="1">Membrane</location>
        <topology evidence="1">Multi-pass membrane protein</topology>
    </subcellularLocation>
</comment>
<dbReference type="VEuPathDB" id="FungiDB:MMYC01_208708"/>
<name>A0A175VTJ9_9PEZI</name>
<dbReference type="PANTHER" id="PTHR42723">
    <property type="entry name" value="CHLOROPHYLL SYNTHASE"/>
    <property type="match status" value="1"/>
</dbReference>
<evidence type="ECO:0000256" key="1">
    <source>
        <dbReference type="ARBA" id="ARBA00004141"/>
    </source>
</evidence>
<evidence type="ECO:0000256" key="5">
    <source>
        <dbReference type="SAM" id="Phobius"/>
    </source>
</evidence>
<dbReference type="AlphaFoldDB" id="A0A175VTJ9"/>
<sequence>MSFTVTRLPVITVEKLALPTLKRQPSAITITSMLLYLLKAILSFISLAWGFLESDFITFAVPNTTFGILSALTPSLLTNASSSSPSSTFLQPASPTHILQRLPFVLAFNISNLLVFDLANQRTERSVAEDVLNKPWRPILQGRITRDQTRRLMLAVIPAVMLLNHLLGAWAQGTGILVLCWVYNDQGGGDEAVVREMVIAVAYGMFNSGSLVVAIGGDSNTSTTSSSNKGSHAPSELGWMWVAIVSGVIFTTMQVQDLKDQAGDRARGRKTICLHMGEGFSRTTIAFFVCFWSCACAYFWALGPLAFLFVAVTAAVVVMRVLVVRSPKGDACTWRLWCCWHASLYVLPVLVTS</sequence>
<feature type="transmembrane region" description="Helical" evidence="5">
    <location>
        <begin position="98"/>
        <end position="116"/>
    </location>
</feature>
<keyword evidence="2 5" id="KW-0812">Transmembrane</keyword>
<feature type="transmembrane region" description="Helical" evidence="5">
    <location>
        <begin position="152"/>
        <end position="171"/>
    </location>
</feature>
<organism evidence="6 7">
    <name type="scientific">Madurella mycetomatis</name>
    <dbReference type="NCBI Taxonomy" id="100816"/>
    <lineage>
        <taxon>Eukaryota</taxon>
        <taxon>Fungi</taxon>
        <taxon>Dikarya</taxon>
        <taxon>Ascomycota</taxon>
        <taxon>Pezizomycotina</taxon>
        <taxon>Sordariomycetes</taxon>
        <taxon>Sordariomycetidae</taxon>
        <taxon>Sordariales</taxon>
        <taxon>Sordariales incertae sedis</taxon>
        <taxon>Madurella</taxon>
    </lineage>
</organism>
<protein>
    <submittedName>
        <fullName evidence="6">Digeranylgeranylglyceryl phosphate synthase</fullName>
    </submittedName>
</protein>
<dbReference type="Pfam" id="PF01040">
    <property type="entry name" value="UbiA"/>
    <property type="match status" value="1"/>
</dbReference>
<comment type="caution">
    <text evidence="6">The sequence shown here is derived from an EMBL/GenBank/DDBJ whole genome shotgun (WGS) entry which is preliminary data.</text>
</comment>
<dbReference type="CDD" id="cd13965">
    <property type="entry name" value="PT_UbiA_3"/>
    <property type="match status" value="1"/>
</dbReference>
<keyword evidence="4 5" id="KW-0472">Membrane</keyword>
<evidence type="ECO:0000313" key="7">
    <source>
        <dbReference type="Proteomes" id="UP000078237"/>
    </source>
</evidence>
<dbReference type="PANTHER" id="PTHR42723:SF1">
    <property type="entry name" value="CHLOROPHYLL SYNTHASE, CHLOROPLASTIC"/>
    <property type="match status" value="1"/>
</dbReference>
<accession>A0A175VTJ9</accession>
<keyword evidence="3 5" id="KW-1133">Transmembrane helix</keyword>
<reference evidence="6 7" key="1">
    <citation type="journal article" date="2016" name="Genome Announc.">
        <title>Genome Sequence of Madurella mycetomatis mm55, Isolated from a Human Mycetoma Case in Sudan.</title>
        <authorList>
            <person name="Smit S."/>
            <person name="Derks M.F."/>
            <person name="Bervoets S."/>
            <person name="Fahal A."/>
            <person name="van Leeuwen W."/>
            <person name="van Belkum A."/>
            <person name="van de Sande W.W."/>
        </authorList>
    </citation>
    <scope>NUCLEOTIDE SEQUENCE [LARGE SCALE GENOMIC DNA]</scope>
    <source>
        <strain evidence="7">mm55</strain>
    </source>
</reference>
<gene>
    <name evidence="6" type="ORF">MMYC01_208708</name>
</gene>
<dbReference type="InterPro" id="IPR000537">
    <property type="entry name" value="UbiA_prenyltransferase"/>
</dbReference>
<proteinExistence type="predicted"/>
<dbReference type="InterPro" id="IPR050475">
    <property type="entry name" value="Prenyltransferase_related"/>
</dbReference>
<feature type="transmembrane region" description="Helical" evidence="5">
    <location>
        <begin position="27"/>
        <end position="49"/>
    </location>
</feature>
<dbReference type="Proteomes" id="UP000078237">
    <property type="component" value="Unassembled WGS sequence"/>
</dbReference>
<feature type="transmembrane region" description="Helical" evidence="5">
    <location>
        <begin position="306"/>
        <end position="322"/>
    </location>
</feature>
<feature type="transmembrane region" description="Helical" evidence="5">
    <location>
        <begin position="279"/>
        <end position="300"/>
    </location>
</feature>
<dbReference type="OrthoDB" id="434972at2759"/>